<organism evidence="2 3">
    <name type="scientific">Romanomermis culicivorax</name>
    <name type="common">Nematode worm</name>
    <dbReference type="NCBI Taxonomy" id="13658"/>
    <lineage>
        <taxon>Eukaryota</taxon>
        <taxon>Metazoa</taxon>
        <taxon>Ecdysozoa</taxon>
        <taxon>Nematoda</taxon>
        <taxon>Enoplea</taxon>
        <taxon>Dorylaimia</taxon>
        <taxon>Mermithida</taxon>
        <taxon>Mermithoidea</taxon>
        <taxon>Mermithidae</taxon>
        <taxon>Romanomermis</taxon>
    </lineage>
</organism>
<keyword evidence="2" id="KW-1185">Reference proteome</keyword>
<dbReference type="WBParaSite" id="nRc.2.0.1.t20021-RA">
    <property type="protein sequence ID" value="nRc.2.0.1.t20021-RA"/>
    <property type="gene ID" value="nRc.2.0.1.g20021"/>
</dbReference>
<evidence type="ECO:0000256" key="1">
    <source>
        <dbReference type="SAM" id="MobiDB-lite"/>
    </source>
</evidence>
<feature type="region of interest" description="Disordered" evidence="1">
    <location>
        <begin position="1"/>
        <end position="23"/>
    </location>
</feature>
<name>A0A915J0N2_ROMCU</name>
<feature type="compositionally biased region" description="Polar residues" evidence="1">
    <location>
        <begin position="13"/>
        <end position="23"/>
    </location>
</feature>
<evidence type="ECO:0000313" key="2">
    <source>
        <dbReference type="Proteomes" id="UP000887565"/>
    </source>
</evidence>
<accession>A0A915J0N2</accession>
<sequence>MHNQIKVTKDGNESFSSCRSASGLGNLQVPLSCCKNIESTKGIFDDCATQIFENPCTTDTVIKEPANIYTRARGRDTVPNSNQSGASMLLIHHFYTFE</sequence>
<reference evidence="3" key="1">
    <citation type="submission" date="2022-11" db="UniProtKB">
        <authorList>
            <consortium name="WormBaseParasite"/>
        </authorList>
    </citation>
    <scope>IDENTIFICATION</scope>
</reference>
<dbReference type="AlphaFoldDB" id="A0A915J0N2"/>
<protein>
    <submittedName>
        <fullName evidence="3">Uncharacterized protein</fullName>
    </submittedName>
</protein>
<proteinExistence type="predicted"/>
<evidence type="ECO:0000313" key="3">
    <source>
        <dbReference type="WBParaSite" id="nRc.2.0.1.t20021-RA"/>
    </source>
</evidence>
<dbReference type="Proteomes" id="UP000887565">
    <property type="component" value="Unplaced"/>
</dbReference>